<organism evidence="2 3">
    <name type="scientific">Paraburkholderia polaris</name>
    <dbReference type="NCBI Taxonomy" id="2728848"/>
    <lineage>
        <taxon>Bacteria</taxon>
        <taxon>Pseudomonadati</taxon>
        <taxon>Pseudomonadota</taxon>
        <taxon>Betaproteobacteria</taxon>
        <taxon>Burkholderiales</taxon>
        <taxon>Burkholderiaceae</taxon>
        <taxon>Paraburkholderia</taxon>
    </lineage>
</organism>
<keyword evidence="1" id="KW-0812">Transmembrane</keyword>
<gene>
    <name evidence="2" type="ORF">HHL24_27745</name>
</gene>
<accession>A0A848ILF6</accession>
<evidence type="ECO:0000313" key="3">
    <source>
        <dbReference type="Proteomes" id="UP000544134"/>
    </source>
</evidence>
<keyword evidence="1" id="KW-1133">Transmembrane helix</keyword>
<reference evidence="2 3" key="1">
    <citation type="submission" date="2020-04" db="EMBL/GenBank/DDBJ databases">
        <title>Paraburkholderia sp. RP-4-7 isolated from soil.</title>
        <authorList>
            <person name="Dahal R.H."/>
        </authorList>
    </citation>
    <scope>NUCLEOTIDE SEQUENCE [LARGE SCALE GENOMIC DNA]</scope>
    <source>
        <strain evidence="2 3">RP-4-7</strain>
    </source>
</reference>
<sequence>MGRRPAAQSLPWLSAGGGRRNCGNLKKEQTMLTIVLIYMLGFLVVVATVLAAMIKTVAHPNR</sequence>
<protein>
    <submittedName>
        <fullName evidence="2">Uncharacterized protein</fullName>
    </submittedName>
</protein>
<name>A0A848ILF6_9BURK</name>
<dbReference type="EMBL" id="JABBGJ010000032">
    <property type="protein sequence ID" value="NMM01716.1"/>
    <property type="molecule type" value="Genomic_DNA"/>
</dbReference>
<keyword evidence="3" id="KW-1185">Reference proteome</keyword>
<feature type="transmembrane region" description="Helical" evidence="1">
    <location>
        <begin position="30"/>
        <end position="54"/>
    </location>
</feature>
<proteinExistence type="predicted"/>
<keyword evidence="1" id="KW-0472">Membrane</keyword>
<evidence type="ECO:0000256" key="1">
    <source>
        <dbReference type="SAM" id="Phobius"/>
    </source>
</evidence>
<dbReference type="AlphaFoldDB" id="A0A848ILF6"/>
<comment type="caution">
    <text evidence="2">The sequence shown here is derived from an EMBL/GenBank/DDBJ whole genome shotgun (WGS) entry which is preliminary data.</text>
</comment>
<dbReference type="Proteomes" id="UP000544134">
    <property type="component" value="Unassembled WGS sequence"/>
</dbReference>
<evidence type="ECO:0000313" key="2">
    <source>
        <dbReference type="EMBL" id="NMM01716.1"/>
    </source>
</evidence>